<dbReference type="InterPro" id="IPR044911">
    <property type="entry name" value="V-type_ATPase_csu/dsu_dom_3"/>
</dbReference>
<evidence type="ECO:0000256" key="1">
    <source>
        <dbReference type="ARBA" id="ARBA00006709"/>
    </source>
</evidence>
<dbReference type="PANTHER" id="PTHR38682">
    <property type="entry name" value="V-TYPE ATP SYNTHASE SUBUNIT C"/>
    <property type="match status" value="1"/>
</dbReference>
<dbReference type="AlphaFoldDB" id="H5SB35"/>
<dbReference type="EMBL" id="AP011656">
    <property type="protein sequence ID" value="BAL53371.1"/>
    <property type="molecule type" value="Genomic_DNA"/>
</dbReference>
<keyword evidence="2" id="KW-0813">Transport</keyword>
<dbReference type="InterPro" id="IPR036079">
    <property type="entry name" value="ATPase_csu/dsu_sf"/>
</dbReference>
<dbReference type="Gene3D" id="1.20.1690.10">
    <property type="entry name" value="V-type ATP synthase subunit C domain"/>
    <property type="match status" value="2"/>
</dbReference>
<keyword evidence="3" id="KW-0406">Ion transport</keyword>
<dbReference type="InterPro" id="IPR050873">
    <property type="entry name" value="V-ATPase_V0D/AC39_subunit"/>
</dbReference>
<reference evidence="4" key="2">
    <citation type="journal article" date="2012" name="PLoS ONE">
        <title>A Deeply Branching Thermophilic Bacterium with an Ancient Acetyl-CoA Pathway Dominates a Subsurface Ecosystem.</title>
        <authorList>
            <person name="Takami H."/>
            <person name="Noguchi H."/>
            <person name="Takaki Y."/>
            <person name="Uchiyama I."/>
            <person name="Toyoda A."/>
            <person name="Nishi S."/>
            <person name="Chee G.-J."/>
            <person name="Arai W."/>
            <person name="Nunoura T."/>
            <person name="Itoh T."/>
            <person name="Hattori M."/>
            <person name="Takai K."/>
        </authorList>
    </citation>
    <scope>NUCLEOTIDE SEQUENCE</scope>
</reference>
<protein>
    <submittedName>
        <fullName evidence="4">V-type H+-transporting ATPase subunit C</fullName>
    </submittedName>
</protein>
<organism evidence="4">
    <name type="scientific">uncultured Acetothermia bacterium</name>
    <dbReference type="NCBI Taxonomy" id="236499"/>
    <lineage>
        <taxon>Bacteria</taxon>
        <taxon>Candidatus Bipolaricaulota</taxon>
        <taxon>environmental samples</taxon>
    </lineage>
</organism>
<name>H5SB35_9BACT</name>
<dbReference type="SUPFAM" id="SSF103486">
    <property type="entry name" value="V-type ATP synthase subunit C"/>
    <property type="match status" value="1"/>
</dbReference>
<dbReference type="InterPro" id="IPR035067">
    <property type="entry name" value="V-type_ATPase_csu/dsu"/>
</dbReference>
<sequence length="340" mass="38179">MVVDLLETRFEQEGAYAFATGRIRALEAKLLNRTHYQRLLEAPDALEAWRALAEMGYAKAAERKLEDYEEVLTGELRDLYALLTALSPEPERTLWLQRRYDFHHLKVYLKAKLLGEDPSESVLDGVGTIAPKLVEVSVNTGVWGELFPELAHTGERALRAYESTRHAQTIDTVVDQGLFAYLQAATAGHPFAETLVAIWADLLNLKSLARVKLMEKDRAFASRVLVPGGSLEDSRLLALMDAAIETWADELRSTPYSSVLSRGLAQVAEKRSLALLEKLSDDFVMEFLKRAKLALYGAEPLIAYVLAKETELKNIRIILVGKLNGLSRETLEEHLREPYV</sequence>
<gene>
    <name evidence="4" type="ORF">HGMM_F06F06C16</name>
</gene>
<proteinExistence type="inferred from homology"/>
<comment type="similarity">
    <text evidence="1">Belongs to the V-ATPase V0D/AC39 subunit family.</text>
</comment>
<evidence type="ECO:0000313" key="4">
    <source>
        <dbReference type="EMBL" id="BAL53371.1"/>
    </source>
</evidence>
<dbReference type="Pfam" id="PF01992">
    <property type="entry name" value="vATP-synt_AC39"/>
    <property type="match status" value="1"/>
</dbReference>
<dbReference type="Gene3D" id="1.10.132.50">
    <property type="entry name" value="ATP synthase (C/AC39) subunit, domain 3"/>
    <property type="match status" value="1"/>
</dbReference>
<dbReference type="InterPro" id="IPR002843">
    <property type="entry name" value="ATPase_V0-cplx_csu/dsu"/>
</dbReference>
<dbReference type="GO" id="GO:0046961">
    <property type="term" value="F:proton-transporting ATPase activity, rotational mechanism"/>
    <property type="evidence" value="ECO:0007669"/>
    <property type="project" value="InterPro"/>
</dbReference>
<evidence type="ECO:0000256" key="3">
    <source>
        <dbReference type="ARBA" id="ARBA00023065"/>
    </source>
</evidence>
<accession>H5SB35</accession>
<evidence type="ECO:0000256" key="2">
    <source>
        <dbReference type="ARBA" id="ARBA00022448"/>
    </source>
</evidence>
<reference evidence="4" key="1">
    <citation type="journal article" date="2005" name="Environ. Microbiol.">
        <title>Genetic and functional properties of uncultivated thermophilic crenarchaeotes from a subsurface gold mine as revealed by analysis of genome fragments.</title>
        <authorList>
            <person name="Nunoura T."/>
            <person name="Hirayama H."/>
            <person name="Takami H."/>
            <person name="Oida H."/>
            <person name="Nishi S."/>
            <person name="Shimamura S."/>
            <person name="Suzuki Y."/>
            <person name="Inagaki F."/>
            <person name="Takai K."/>
            <person name="Nealson K.H."/>
            <person name="Horikoshi K."/>
        </authorList>
    </citation>
    <scope>NUCLEOTIDE SEQUENCE</scope>
</reference>
<dbReference type="PANTHER" id="PTHR38682:SF1">
    <property type="entry name" value="V-TYPE ATP SYNTHASE SUBUNIT C"/>
    <property type="match status" value="1"/>
</dbReference>